<dbReference type="OrthoDB" id="437331at2759"/>
<evidence type="ECO:0000256" key="5">
    <source>
        <dbReference type="ARBA" id="ARBA00022630"/>
    </source>
</evidence>
<dbReference type="PANTHER" id="PTHR10617:SF107">
    <property type="entry name" value="ELECTRON TRANSFER FLAVOPROTEIN-UBIQUINONE OXIDOREDUCTASE, MITOCHONDRIAL"/>
    <property type="match status" value="1"/>
</dbReference>
<keyword evidence="18" id="KW-1185">Reference proteome</keyword>
<evidence type="ECO:0000259" key="16">
    <source>
        <dbReference type="Pfam" id="PF21162"/>
    </source>
</evidence>
<evidence type="ECO:0000313" key="18">
    <source>
        <dbReference type="Proteomes" id="UP000236161"/>
    </source>
</evidence>
<feature type="region of interest" description="Disordered" evidence="13">
    <location>
        <begin position="1350"/>
        <end position="1408"/>
    </location>
</feature>
<keyword evidence="6" id="KW-0479">Metal-binding</keyword>
<evidence type="ECO:0000259" key="15">
    <source>
        <dbReference type="Pfam" id="PF05187"/>
    </source>
</evidence>
<evidence type="ECO:0000256" key="14">
    <source>
        <dbReference type="SAM" id="Phobius"/>
    </source>
</evidence>
<dbReference type="Gene3D" id="3.30.9.90">
    <property type="match status" value="2"/>
</dbReference>
<organism evidence="17 18">
    <name type="scientific">Apostasia shenzhenica</name>
    <dbReference type="NCBI Taxonomy" id="1088818"/>
    <lineage>
        <taxon>Eukaryota</taxon>
        <taxon>Viridiplantae</taxon>
        <taxon>Streptophyta</taxon>
        <taxon>Embryophyta</taxon>
        <taxon>Tracheophyta</taxon>
        <taxon>Spermatophyta</taxon>
        <taxon>Magnoliopsida</taxon>
        <taxon>Liliopsida</taxon>
        <taxon>Asparagales</taxon>
        <taxon>Orchidaceae</taxon>
        <taxon>Apostasioideae</taxon>
        <taxon>Apostasia</taxon>
    </lineage>
</organism>
<keyword evidence="12" id="KW-0830">Ubiquinone</keyword>
<feature type="compositionally biased region" description="Polar residues" evidence="13">
    <location>
        <begin position="1241"/>
        <end position="1252"/>
    </location>
</feature>
<evidence type="ECO:0000256" key="13">
    <source>
        <dbReference type="SAM" id="MobiDB-lite"/>
    </source>
</evidence>
<feature type="region of interest" description="Disordered" evidence="13">
    <location>
        <begin position="926"/>
        <end position="974"/>
    </location>
</feature>
<feature type="transmembrane region" description="Helical" evidence="14">
    <location>
        <begin position="1121"/>
        <end position="1140"/>
    </location>
</feature>
<dbReference type="GO" id="GO:0046872">
    <property type="term" value="F:metal ion binding"/>
    <property type="evidence" value="ECO:0007669"/>
    <property type="project" value="UniProtKB-KW"/>
</dbReference>
<dbReference type="GO" id="GO:0004174">
    <property type="term" value="F:electron-transferring-flavoprotein dehydrogenase activity"/>
    <property type="evidence" value="ECO:0007669"/>
    <property type="project" value="UniProtKB-EC"/>
</dbReference>
<dbReference type="EC" id="1.5.5.1" evidence="3"/>
<evidence type="ECO:0000256" key="7">
    <source>
        <dbReference type="ARBA" id="ARBA00022827"/>
    </source>
</evidence>
<dbReference type="STRING" id="1088818.A0A2I0AEM7"/>
<feature type="region of interest" description="Disordered" evidence="13">
    <location>
        <begin position="860"/>
        <end position="903"/>
    </location>
</feature>
<dbReference type="EMBL" id="KZ451987">
    <property type="protein sequence ID" value="PKA54009.1"/>
    <property type="molecule type" value="Genomic_DNA"/>
</dbReference>
<keyword evidence="14" id="KW-0472">Membrane</keyword>
<feature type="compositionally biased region" description="Basic and acidic residues" evidence="13">
    <location>
        <begin position="1512"/>
        <end position="1521"/>
    </location>
</feature>
<evidence type="ECO:0000256" key="4">
    <source>
        <dbReference type="ARBA" id="ARBA00022448"/>
    </source>
</evidence>
<feature type="transmembrane region" description="Helical" evidence="14">
    <location>
        <begin position="1092"/>
        <end position="1109"/>
    </location>
</feature>
<sequence length="1533" mass="169652">MIFVNYKGENCKSPEHQSRCQLSVPYPHVSTLASFARSPAPLSIIPGDCDFTHPPPAMFRLLSGANLSRKSIFDPSSRLHNLSTVAAATRSALSILANCWFPPRLSNLLASSSIGDRRAFSSGSGGRESLHYDVVIVGAGPAGLSAAIRLKQLCLESNRDLSVCVLEKGSEVGAHIISGNVFEPRALDELLPNWRNEEAPIEVPVSSDKFWLLTKNYNFSLPSPFDNKGNFVISLSQLVRWMATKAEELGVEIYPGFAASEAPIEVPVSSDKFWLLTKNYNFSLPSPFDNKGNFVISLSQLVRWMATKAEELGVEIYPGFAASEILYDENHRVVGIGTNDMGVGKDGSRKETFQSGRLTLFAEGCRGSLSEVWEVEEDEHNPGAVLHTIGWPLDRKTYGGTFVYHMKDRQVSIGLVVALNYRNPYLSPFDEFQKFKRHPAIKPLLEGGTVLQYGARALNEGGFQSIPYPIFPGGAIIGCSAGFINVPKIKGTHTAMKSESRIFPGMLAAEAAFKVLVDGGHMEVYWDSLKNSWIWEELYGARNYRPAFEHGLLPGLVYSALERYIFRGGLPLTLKHGKPDHEATDVASLHTPIQYAKPDGVVSFDVPSSLYRSSTNHDHDQPVHLRLRDSNIPLLVNLPQYAGPESRYCPARSLPPFSLLCSRARPLKVPMAGFPPAPHLRLFARPRVLKPSSRRRFRSGKRKEVFFGNLFSNKNASSWSSSEGEQEDQRPILYSDRLEDSDDRREVIVKIDGAVREVPMQMGTPRAHNDKVWRETSYEFWNDEGGGGGEGSGFAFQGPSLPMREMPDLSEDPPSRLIGSFLQKQRTAGAEMALDMDLEMEELKKPATNCGDSKELRVSFQDDLPSRNSHADSEDDGSDESDDGPKIRRASAIPSPNARDCGAGEVLQCTSNASFRRGSMLLRAKTRSRLMDPLPATTTADERKSMWASNRSGQIPPRSGQMPPRSNQFPQRSGQLKSGLLGKASTIEEDEDDPFEDIPEEYMRTKIRTCTILQLIGLILVVAALVSTLTIPKLERHAVWGLRLWKWVVLLLVLISGRLLSGWLIRIIIFFLERNFKLRKRFLYFVYGMRSAVQNCIWLGQVLLAWQLLFDNKAERENKTLSYITRILFCLIVATALRFVKTLLLKVLASSFHVSTYFDRIQEALFNQYIFETLSGPPLIEIQQNIEEEDRMIAEVQKFQNAGATIPTDLRAAAMPARSRRIISGSAGSGHGSGGLRRSSQVGKSMKLSSSVSRKDWSRQQPQEDDGITVDQLHKLNHKNISAWKMKRLMRIVRRGTLKTLDEQIVPGNGEDESAMQIRSEHEAKMAARKIFSNVARPGRIVTDRVRRCADKAQTGTSRRANRRVRHADGRAQAGKEGAGGRASRVGLRAGGRARHARAGGRSRGQRAARAGGQALAALALRAGAARTARVRAERGLTRAEGAGGARALRRADAGGARALATCGQERVRRRRQDGAKAEAGTRCWRVGLAATTIVRRRARRTAARAGGACPAKDRGGARRGIGDRNERLCLGN</sequence>
<keyword evidence="9 17" id="KW-0560">Oxidoreductase</keyword>
<evidence type="ECO:0000256" key="8">
    <source>
        <dbReference type="ARBA" id="ARBA00022982"/>
    </source>
</evidence>
<keyword evidence="4" id="KW-0813">Transport</keyword>
<feature type="transmembrane region" description="Helical" evidence="14">
    <location>
        <begin position="1012"/>
        <end position="1032"/>
    </location>
</feature>
<dbReference type="InterPro" id="IPR036188">
    <property type="entry name" value="FAD/NAD-bd_sf"/>
</dbReference>
<keyword evidence="14" id="KW-0812">Transmembrane</keyword>
<dbReference type="Pfam" id="PF05187">
    <property type="entry name" value="Fer4_ETF_QO"/>
    <property type="match status" value="1"/>
</dbReference>
<keyword evidence="11" id="KW-0411">Iron-sulfur</keyword>
<keyword evidence="7" id="KW-0274">FAD</keyword>
<evidence type="ECO:0000256" key="9">
    <source>
        <dbReference type="ARBA" id="ARBA00023002"/>
    </source>
</evidence>
<name>A0A2I0AEM7_9ASPA</name>
<dbReference type="InterPro" id="IPR040156">
    <property type="entry name" value="ETF-QO"/>
</dbReference>
<evidence type="ECO:0000256" key="12">
    <source>
        <dbReference type="ARBA" id="ARBA00023075"/>
    </source>
</evidence>
<evidence type="ECO:0000256" key="10">
    <source>
        <dbReference type="ARBA" id="ARBA00023004"/>
    </source>
</evidence>
<dbReference type="InterPro" id="IPR049398">
    <property type="entry name" value="ETF-QO/FixC_UQ-bd"/>
</dbReference>
<feature type="compositionally biased region" description="Acidic residues" evidence="13">
    <location>
        <begin position="873"/>
        <end position="882"/>
    </location>
</feature>
<feature type="region of interest" description="Disordered" evidence="13">
    <location>
        <begin position="1501"/>
        <end position="1521"/>
    </location>
</feature>
<evidence type="ECO:0000256" key="2">
    <source>
        <dbReference type="ARBA" id="ARBA00001974"/>
    </source>
</evidence>
<dbReference type="Pfam" id="PF21162">
    <property type="entry name" value="ETFQO_UQ-bd"/>
    <property type="match status" value="1"/>
</dbReference>
<dbReference type="PANTHER" id="PTHR10617">
    <property type="entry name" value="ELECTRON TRANSFER FLAVOPROTEIN-UBIQUINONE OXIDOREDUCTASE"/>
    <property type="match status" value="1"/>
</dbReference>
<feature type="compositionally biased region" description="Polar residues" evidence="13">
    <location>
        <begin position="964"/>
        <end position="974"/>
    </location>
</feature>
<dbReference type="Gene3D" id="3.30.70.20">
    <property type="match status" value="1"/>
</dbReference>
<proteinExistence type="predicted"/>
<keyword evidence="14" id="KW-1133">Transmembrane helix</keyword>
<comment type="cofactor">
    <cofactor evidence="2">
        <name>FAD</name>
        <dbReference type="ChEBI" id="CHEBI:57692"/>
    </cofactor>
</comment>
<gene>
    <name evidence="17" type="primary">MSL6</name>
    <name evidence="17" type="ORF">AXF42_Ash016174</name>
</gene>
<keyword evidence="8" id="KW-0249">Electron transport</keyword>
<feature type="region of interest" description="Disordered" evidence="13">
    <location>
        <begin position="1223"/>
        <end position="1268"/>
    </location>
</feature>
<dbReference type="GO" id="GO:0051536">
    <property type="term" value="F:iron-sulfur cluster binding"/>
    <property type="evidence" value="ECO:0007669"/>
    <property type="project" value="UniProtKB-KW"/>
</dbReference>
<protein>
    <recommendedName>
        <fullName evidence="3">electron-transferring-flavoprotein dehydrogenase</fullName>
        <ecNumber evidence="3">1.5.5.1</ecNumber>
    </recommendedName>
</protein>
<evidence type="ECO:0000256" key="6">
    <source>
        <dbReference type="ARBA" id="ARBA00022723"/>
    </source>
</evidence>
<keyword evidence="10" id="KW-0408">Iron</keyword>
<evidence type="ECO:0000256" key="1">
    <source>
        <dbReference type="ARBA" id="ARBA00001966"/>
    </source>
</evidence>
<dbReference type="Pfam" id="PF13450">
    <property type="entry name" value="NAD_binding_8"/>
    <property type="match status" value="1"/>
</dbReference>
<evidence type="ECO:0000256" key="3">
    <source>
        <dbReference type="ARBA" id="ARBA00012696"/>
    </source>
</evidence>
<dbReference type="Gene3D" id="3.50.50.60">
    <property type="entry name" value="FAD/NAD(P)-binding domain"/>
    <property type="match status" value="2"/>
</dbReference>
<dbReference type="SUPFAM" id="SSF54373">
    <property type="entry name" value="FAD-linked reductases, C-terminal domain"/>
    <property type="match status" value="1"/>
</dbReference>
<feature type="domain" description="ETF-QO/FixC ubiquinone-binding" evidence="16">
    <location>
        <begin position="369"/>
        <end position="458"/>
    </location>
</feature>
<accession>A0A2I0AEM7</accession>
<keyword evidence="5" id="KW-0285">Flavoprotein</keyword>
<feature type="domain" description="ETF-QO/FixX C-terminal" evidence="15">
    <location>
        <begin position="600"/>
        <end position="652"/>
    </location>
</feature>
<reference evidence="17 18" key="1">
    <citation type="journal article" date="2017" name="Nature">
        <title>The Apostasia genome and the evolution of orchids.</title>
        <authorList>
            <person name="Zhang G.Q."/>
            <person name="Liu K.W."/>
            <person name="Li Z."/>
            <person name="Lohaus R."/>
            <person name="Hsiao Y.Y."/>
            <person name="Niu S.C."/>
            <person name="Wang J.Y."/>
            <person name="Lin Y.C."/>
            <person name="Xu Q."/>
            <person name="Chen L.J."/>
            <person name="Yoshida K."/>
            <person name="Fujiwara S."/>
            <person name="Wang Z.W."/>
            <person name="Zhang Y.Q."/>
            <person name="Mitsuda N."/>
            <person name="Wang M."/>
            <person name="Liu G.H."/>
            <person name="Pecoraro L."/>
            <person name="Huang H.X."/>
            <person name="Xiao X.J."/>
            <person name="Lin M."/>
            <person name="Wu X.Y."/>
            <person name="Wu W.L."/>
            <person name="Chen Y.Y."/>
            <person name="Chang S.B."/>
            <person name="Sakamoto S."/>
            <person name="Ohme-Takagi M."/>
            <person name="Yagi M."/>
            <person name="Zeng S.J."/>
            <person name="Shen C.Y."/>
            <person name="Yeh C.M."/>
            <person name="Luo Y.B."/>
            <person name="Tsai W.C."/>
            <person name="Van de Peer Y."/>
            <person name="Liu Z.J."/>
        </authorList>
    </citation>
    <scope>NUCLEOTIDE SEQUENCE [LARGE SCALE GENOMIC DNA]</scope>
    <source>
        <strain evidence="18">cv. Shenzhen</strain>
        <tissue evidence="17">Stem</tissue>
    </source>
</reference>
<dbReference type="Proteomes" id="UP000236161">
    <property type="component" value="Unassembled WGS sequence"/>
</dbReference>
<dbReference type="InterPro" id="IPR007859">
    <property type="entry name" value="ETF-QO/FixX_C"/>
</dbReference>
<dbReference type="SUPFAM" id="SSF51905">
    <property type="entry name" value="FAD/NAD(P)-binding domain"/>
    <property type="match status" value="1"/>
</dbReference>
<feature type="compositionally biased region" description="Basic residues" evidence="13">
    <location>
        <begin position="1392"/>
        <end position="1407"/>
    </location>
</feature>
<evidence type="ECO:0000256" key="11">
    <source>
        <dbReference type="ARBA" id="ARBA00023014"/>
    </source>
</evidence>
<comment type="cofactor">
    <cofactor evidence="1">
        <name>[4Fe-4S] cluster</name>
        <dbReference type="ChEBI" id="CHEBI:49883"/>
    </cofactor>
</comment>
<feature type="transmembrane region" description="Helical" evidence="14">
    <location>
        <begin position="1044"/>
        <end position="1072"/>
    </location>
</feature>
<dbReference type="GO" id="GO:0005743">
    <property type="term" value="C:mitochondrial inner membrane"/>
    <property type="evidence" value="ECO:0007669"/>
    <property type="project" value="TreeGrafter"/>
</dbReference>
<evidence type="ECO:0000313" key="17">
    <source>
        <dbReference type="EMBL" id="PKA54009.1"/>
    </source>
</evidence>